<keyword evidence="6 9" id="KW-0812">Transmembrane</keyword>
<feature type="domain" description="AprE-like beta-barrel" evidence="11">
    <location>
        <begin position="282"/>
        <end position="374"/>
    </location>
</feature>
<dbReference type="InterPro" id="IPR058982">
    <property type="entry name" value="Beta-barrel_AprE"/>
</dbReference>
<dbReference type="STRING" id="44933.SAMN05660971_01612"/>
<name>A0A1M7E404_9GAMM</name>
<dbReference type="PANTHER" id="PTHR30386">
    <property type="entry name" value="MEMBRANE FUSION SUBUNIT OF EMRAB-TOLC MULTIDRUG EFFLUX PUMP"/>
    <property type="match status" value="1"/>
</dbReference>
<dbReference type="RefSeq" id="WP_073434498.1">
    <property type="nucleotide sequence ID" value="NZ_BJXU01000027.1"/>
</dbReference>
<dbReference type="Proteomes" id="UP000184123">
    <property type="component" value="Unassembled WGS sequence"/>
</dbReference>
<keyword evidence="3 9" id="KW-0813">Transport</keyword>
<dbReference type="PROSITE" id="PS00543">
    <property type="entry name" value="HLYD_FAMILY"/>
    <property type="match status" value="1"/>
</dbReference>
<keyword evidence="8 9" id="KW-0472">Membrane</keyword>
<protein>
    <recommendedName>
        <fullName evidence="9">Membrane fusion protein (MFP) family protein</fullName>
    </recommendedName>
</protein>
<keyword evidence="5 9" id="KW-0997">Cell inner membrane</keyword>
<dbReference type="Proteomes" id="UP000321726">
    <property type="component" value="Unassembled WGS sequence"/>
</dbReference>
<feature type="transmembrane region" description="Helical" evidence="9">
    <location>
        <begin position="26"/>
        <end position="44"/>
    </location>
</feature>
<dbReference type="PRINTS" id="PR01490">
    <property type="entry name" value="RTXTOXIND"/>
</dbReference>
<evidence type="ECO:0000313" key="15">
    <source>
        <dbReference type="Proteomes" id="UP000321726"/>
    </source>
</evidence>
<dbReference type="Gene3D" id="2.40.30.170">
    <property type="match status" value="1"/>
</dbReference>
<evidence type="ECO:0000256" key="3">
    <source>
        <dbReference type="ARBA" id="ARBA00022448"/>
    </source>
</evidence>
<keyword evidence="15" id="KW-1185">Reference proteome</keyword>
<dbReference type="Pfam" id="PF26002">
    <property type="entry name" value="Beta-barrel_AprE"/>
    <property type="match status" value="1"/>
</dbReference>
<evidence type="ECO:0000256" key="6">
    <source>
        <dbReference type="ARBA" id="ARBA00022692"/>
    </source>
</evidence>
<dbReference type="GO" id="GO:0005886">
    <property type="term" value="C:plasma membrane"/>
    <property type="evidence" value="ECO:0007669"/>
    <property type="project" value="UniProtKB-SubCell"/>
</dbReference>
<dbReference type="EMBL" id="BJXU01000027">
    <property type="protein sequence ID" value="GEN22848.1"/>
    <property type="molecule type" value="Genomic_DNA"/>
</dbReference>
<feature type="coiled-coil region" evidence="10">
    <location>
        <begin position="153"/>
        <end position="211"/>
    </location>
</feature>
<evidence type="ECO:0000259" key="11">
    <source>
        <dbReference type="Pfam" id="PF26002"/>
    </source>
</evidence>
<reference evidence="13 14" key="1">
    <citation type="submission" date="2016-11" db="EMBL/GenBank/DDBJ databases">
        <authorList>
            <person name="Jaros S."/>
            <person name="Januszkiewicz K."/>
            <person name="Wedrychowicz H."/>
        </authorList>
    </citation>
    <scope>NUCLEOTIDE SEQUENCE [LARGE SCALE GENOMIC DNA]</scope>
    <source>
        <strain evidence="13 14">DSM 4740</strain>
    </source>
</reference>
<evidence type="ECO:0000256" key="1">
    <source>
        <dbReference type="ARBA" id="ARBA00004377"/>
    </source>
</evidence>
<evidence type="ECO:0000313" key="12">
    <source>
        <dbReference type="EMBL" id="GEN22848.1"/>
    </source>
</evidence>
<comment type="similarity">
    <text evidence="2 9">Belongs to the membrane fusion protein (MFP) (TC 8.A.1) family.</text>
</comment>
<dbReference type="PANTHER" id="PTHR30386:SF26">
    <property type="entry name" value="TRANSPORT PROTEIN COMB"/>
    <property type="match status" value="1"/>
</dbReference>
<proteinExistence type="inferred from homology"/>
<evidence type="ECO:0000256" key="4">
    <source>
        <dbReference type="ARBA" id="ARBA00022475"/>
    </source>
</evidence>
<keyword evidence="4 9" id="KW-1003">Cell membrane</keyword>
<organism evidence="13 14">
    <name type="scientific">Halomonas cupida</name>
    <dbReference type="NCBI Taxonomy" id="44933"/>
    <lineage>
        <taxon>Bacteria</taxon>
        <taxon>Pseudomonadati</taxon>
        <taxon>Pseudomonadota</taxon>
        <taxon>Gammaproteobacteria</taxon>
        <taxon>Oceanospirillales</taxon>
        <taxon>Halomonadaceae</taxon>
        <taxon>Halomonas</taxon>
    </lineage>
</organism>
<dbReference type="AlphaFoldDB" id="A0A1M7E404"/>
<keyword evidence="10" id="KW-0175">Coiled coil</keyword>
<evidence type="ECO:0000256" key="2">
    <source>
        <dbReference type="ARBA" id="ARBA00009477"/>
    </source>
</evidence>
<dbReference type="NCBIfam" id="TIGR01843">
    <property type="entry name" value="type_I_hlyD"/>
    <property type="match status" value="1"/>
</dbReference>
<dbReference type="InterPro" id="IPR050739">
    <property type="entry name" value="MFP"/>
</dbReference>
<evidence type="ECO:0000256" key="5">
    <source>
        <dbReference type="ARBA" id="ARBA00022519"/>
    </source>
</evidence>
<comment type="subcellular location">
    <subcellularLocation>
        <location evidence="1 9">Cell inner membrane</location>
        <topology evidence="1 9">Single-pass membrane protein</topology>
    </subcellularLocation>
</comment>
<evidence type="ECO:0000313" key="13">
    <source>
        <dbReference type="EMBL" id="SHL86491.1"/>
    </source>
</evidence>
<dbReference type="InterPro" id="IPR010129">
    <property type="entry name" value="T1SS_HlyD"/>
</dbReference>
<evidence type="ECO:0000256" key="7">
    <source>
        <dbReference type="ARBA" id="ARBA00022989"/>
    </source>
</evidence>
<evidence type="ECO:0000256" key="9">
    <source>
        <dbReference type="RuleBase" id="RU365093"/>
    </source>
</evidence>
<evidence type="ECO:0000256" key="8">
    <source>
        <dbReference type="ARBA" id="ARBA00023136"/>
    </source>
</evidence>
<evidence type="ECO:0000313" key="14">
    <source>
        <dbReference type="Proteomes" id="UP000184123"/>
    </source>
</evidence>
<accession>A0A1M7E404</accession>
<keyword evidence="7 9" id="KW-1133">Transmembrane helix</keyword>
<gene>
    <name evidence="12" type="ORF">HCU01_07970</name>
    <name evidence="13" type="ORF">SAMN05660971_01612</name>
</gene>
<dbReference type="GO" id="GO:0009306">
    <property type="term" value="P:protein secretion"/>
    <property type="evidence" value="ECO:0007669"/>
    <property type="project" value="InterPro"/>
</dbReference>
<dbReference type="EMBL" id="FRCA01000003">
    <property type="protein sequence ID" value="SHL86491.1"/>
    <property type="molecule type" value="Genomic_DNA"/>
</dbReference>
<evidence type="ECO:0000256" key="10">
    <source>
        <dbReference type="SAM" id="Coils"/>
    </source>
</evidence>
<reference evidence="12 15" key="2">
    <citation type="submission" date="2019-07" db="EMBL/GenBank/DDBJ databases">
        <title>Whole genome shotgun sequence of Halomonas cupida NBRC 102219.</title>
        <authorList>
            <person name="Hosoyama A."/>
            <person name="Uohara A."/>
            <person name="Ohji S."/>
            <person name="Ichikawa N."/>
        </authorList>
    </citation>
    <scope>NUCLEOTIDE SEQUENCE [LARGE SCALE GENOMIC DNA]</scope>
    <source>
        <strain evidence="12 15">NBRC 102219</strain>
    </source>
</reference>
<dbReference type="Gene3D" id="2.40.50.100">
    <property type="match status" value="1"/>
</dbReference>
<dbReference type="InterPro" id="IPR006144">
    <property type="entry name" value="Secretion_HlyD_CS"/>
</dbReference>
<sequence length="396" mass="44263">MDGESVMARAPSDKVLSEPRLPHSRIVVWLVVAALVAFGGWAWYFQIDEVTTGSGKIVPSSNEQVVQSLEGGILKELLVKPGDIVEKGQVLAKLDPVRAESAVGESRSHLLALLASSARLTAEVSDTEPQFPEELNDHPGLIEQEMSLYRSRRSSLTETVSGLEEERRLVQQEINMTQPYVARGAATEVEVLRLRRQASELSNRIEEARNQYYVKAREELAKVMGDIESLRSVVRGRQDSLQRLEFISPVRGIVKDIEVTTAGGVIPPNGKLMSIVPLEDQLLVEARISPRDVAFIHPGQHAEVKITAYDYSIYGGLDGEVTVISPDTTQDEVRRDTWYYKVYIRTDQSWLETDDGKQHPIFPGMITTVDIATGSRTILDYLLKPFNKAREALRER</sequence>